<keyword evidence="4" id="KW-0808">Transferase</keyword>
<accession>I6NDG9</accession>
<dbReference type="GO" id="GO:0000026">
    <property type="term" value="F:alpha-1,2-mannosyltransferase activity"/>
    <property type="evidence" value="ECO:0007669"/>
    <property type="project" value="EnsemblFungi"/>
</dbReference>
<evidence type="ECO:0000256" key="2">
    <source>
        <dbReference type="ARBA" id="ARBA00007677"/>
    </source>
</evidence>
<evidence type="ECO:0000256" key="1">
    <source>
        <dbReference type="ARBA" id="ARBA00004606"/>
    </source>
</evidence>
<dbReference type="Pfam" id="PF01793">
    <property type="entry name" value="Glyco_transf_15"/>
    <property type="match status" value="1"/>
</dbReference>
<dbReference type="GO" id="GO:0000032">
    <property type="term" value="P:cell wall mannoprotein biosynthetic process"/>
    <property type="evidence" value="ECO:0007669"/>
    <property type="project" value="TreeGrafter"/>
</dbReference>
<keyword evidence="3" id="KW-0328">Glycosyltransferase</keyword>
<organism evidence="8 9">
    <name type="scientific">Eremothecium cymbalariae (strain CBS 270.75 / DBVPG 7215 / KCTC 17166 / NRRL Y-17582)</name>
    <name type="common">Yeast</name>
    <dbReference type="NCBI Taxonomy" id="931890"/>
    <lineage>
        <taxon>Eukaryota</taxon>
        <taxon>Fungi</taxon>
        <taxon>Dikarya</taxon>
        <taxon>Ascomycota</taxon>
        <taxon>Saccharomycotina</taxon>
        <taxon>Saccharomycetes</taxon>
        <taxon>Saccharomycetales</taxon>
        <taxon>Saccharomycetaceae</taxon>
        <taxon>Eremothecium</taxon>
    </lineage>
</organism>
<dbReference type="KEGG" id="erc:Ecym_5352"/>
<evidence type="ECO:0000256" key="4">
    <source>
        <dbReference type="ARBA" id="ARBA00022679"/>
    </source>
</evidence>
<evidence type="ECO:0000313" key="8">
    <source>
        <dbReference type="EMBL" id="AET40111.1"/>
    </source>
</evidence>
<evidence type="ECO:0000256" key="3">
    <source>
        <dbReference type="ARBA" id="ARBA00022676"/>
    </source>
</evidence>
<sequence length="389" mass="46242">MSRFVRNERLWSLAGIASILVITFWVVIQGAGVSDVSQYKRKPGWANNDNFNYKVAKQKETASWNKEKAAFVTLARNSDLYSLLPSILSVEDRFNHRFHYDWVFLNDEPFSDEFKRVTSAMVSGKTKYGIIPKEQWSFPDWIDQDAAAKTREQMEKDKVIYGGSISYRHMCRYESGFFYRHEEMMEYEWYWRVEPHIKLYCDIDYDVFKFMKDNNKKYGFTISIHEYPFTIKTLWSSTKEFIEANPQYVHKNNMLPFISDDNGKNYNLCHFWSNFEIGSLDFWRGEAYSKYFDFLDKKGGFFYERWGDAPIHSIAAALFLDRDEIHHFDDIGYLHPPFTQCPIEEKFRTEHNCACNPDDDFSWKAFSCNVKYYLEKDLKKPTGWAEHTG</sequence>
<dbReference type="PIRSF" id="PIRSF018153">
    <property type="entry name" value="Glyco_trans_15"/>
    <property type="match status" value="1"/>
</dbReference>
<dbReference type="SUPFAM" id="SSF53448">
    <property type="entry name" value="Nucleotide-diphospho-sugar transferases"/>
    <property type="match status" value="1"/>
</dbReference>
<dbReference type="PANTHER" id="PTHR31121">
    <property type="entry name" value="ALPHA-1,2 MANNOSYLTRANSFERASE KTR1"/>
    <property type="match status" value="1"/>
</dbReference>
<dbReference type="Gene3D" id="3.90.550.10">
    <property type="entry name" value="Spore Coat Polysaccharide Biosynthesis Protein SpsA, Chain A"/>
    <property type="match status" value="1"/>
</dbReference>
<dbReference type="InterPro" id="IPR029044">
    <property type="entry name" value="Nucleotide-diphossugar_trans"/>
</dbReference>
<evidence type="ECO:0000256" key="6">
    <source>
        <dbReference type="PIRSR" id="PIRSR018153-1"/>
    </source>
</evidence>
<dbReference type="FunCoup" id="I6NDG9">
    <property type="interactions" value="40"/>
</dbReference>
<dbReference type="AlphaFoldDB" id="I6NDG9"/>
<proteinExistence type="inferred from homology"/>
<dbReference type="eggNOG" id="KOG4472">
    <property type="taxonomic scope" value="Eukaryota"/>
</dbReference>
<dbReference type="EMBL" id="CP002501">
    <property type="protein sequence ID" value="AET40111.1"/>
    <property type="molecule type" value="Genomic_DNA"/>
</dbReference>
<keyword evidence="9" id="KW-1185">Reference proteome</keyword>
<dbReference type="OrthoDB" id="439943at2759"/>
<dbReference type="FunFam" id="3.90.550.10:FF:000051">
    <property type="entry name" value="Alpha-1,2-mannosyltransferase (Ktr4)"/>
    <property type="match status" value="1"/>
</dbReference>
<keyword evidence="7" id="KW-1133">Transmembrane helix</keyword>
<dbReference type="InterPro" id="IPR002685">
    <property type="entry name" value="Glyco_trans_15"/>
</dbReference>
<dbReference type="STRING" id="931890.I6NDG9"/>
<dbReference type="Proteomes" id="UP000006790">
    <property type="component" value="Chromosome 5"/>
</dbReference>
<feature type="active site" description="Nucleophile" evidence="6">
    <location>
        <position position="276"/>
    </location>
</feature>
<dbReference type="GO" id="GO:0006487">
    <property type="term" value="P:protein N-linked glycosylation"/>
    <property type="evidence" value="ECO:0007669"/>
    <property type="project" value="EnsemblFungi"/>
</dbReference>
<dbReference type="GO" id="GO:0006493">
    <property type="term" value="P:protein O-linked glycosylation"/>
    <property type="evidence" value="ECO:0007669"/>
    <property type="project" value="EnsemblFungi"/>
</dbReference>
<evidence type="ECO:0000256" key="5">
    <source>
        <dbReference type="ARBA" id="ARBA00022968"/>
    </source>
</evidence>
<evidence type="ECO:0000256" key="7">
    <source>
        <dbReference type="SAM" id="Phobius"/>
    </source>
</evidence>
<dbReference type="InParanoid" id="I6NDG9"/>
<evidence type="ECO:0000313" key="9">
    <source>
        <dbReference type="Proteomes" id="UP000006790"/>
    </source>
</evidence>
<name>I6NDG9_ERECY</name>
<comment type="similarity">
    <text evidence="2">Belongs to the glycosyltransferase 15 family.</text>
</comment>
<dbReference type="GeneID" id="11471985"/>
<dbReference type="HOGENOM" id="CLU_024327_4_1_1"/>
<dbReference type="GO" id="GO:0005794">
    <property type="term" value="C:Golgi apparatus"/>
    <property type="evidence" value="ECO:0007669"/>
    <property type="project" value="EnsemblFungi"/>
</dbReference>
<dbReference type="GO" id="GO:0016020">
    <property type="term" value="C:membrane"/>
    <property type="evidence" value="ECO:0007669"/>
    <property type="project" value="UniProtKB-SubCell"/>
</dbReference>
<dbReference type="OMA" id="YCDIHYD"/>
<evidence type="ECO:0008006" key="10">
    <source>
        <dbReference type="Google" id="ProtNLM"/>
    </source>
</evidence>
<reference evidence="8 9" key="1">
    <citation type="journal article" date="2011" name="G3 (Bethesda)">
        <title>Genome evolution in the Eremothecium clade of the Saccharomyces complex revealed by comparative genomics.</title>
        <authorList>
            <person name="Wendland J."/>
            <person name="Walther A."/>
        </authorList>
    </citation>
    <scope>NUCLEOTIDE SEQUENCE [LARGE SCALE GENOMIC DNA]</scope>
    <source>
        <strain evidence="9">CBS 270.75 / DBVPG 7215 / KCTC 17166 / NRRL Y-17582</strain>
    </source>
</reference>
<gene>
    <name evidence="8" type="ordered locus">Ecym_5352</name>
</gene>
<dbReference type="PANTHER" id="PTHR31121:SF6">
    <property type="entry name" value="ALPHA-1,2 MANNOSYLTRANSFERASE KTR1"/>
    <property type="match status" value="1"/>
</dbReference>
<dbReference type="RefSeq" id="XP_003646928.1">
    <property type="nucleotide sequence ID" value="XM_003646880.1"/>
</dbReference>
<keyword evidence="5" id="KW-0735">Signal-anchor</keyword>
<keyword evidence="7" id="KW-0812">Transmembrane</keyword>
<keyword evidence="7" id="KW-0472">Membrane</keyword>
<comment type="subcellular location">
    <subcellularLocation>
        <location evidence="1">Membrane</location>
        <topology evidence="1">Single-pass type II membrane protein</topology>
    </subcellularLocation>
</comment>
<feature type="transmembrane region" description="Helical" evidence="7">
    <location>
        <begin position="12"/>
        <end position="32"/>
    </location>
</feature>
<protein>
    <recommendedName>
        <fullName evidence="10">Glycosyltransferase family 15 protein</fullName>
    </recommendedName>
</protein>